<dbReference type="STRING" id="745820.SAMN04488053_102175"/>
<protein>
    <submittedName>
        <fullName evidence="3">Ribonuclease BN, tRNA processing enzyme</fullName>
    </submittedName>
</protein>
<proteinExistence type="predicted"/>
<dbReference type="SUPFAM" id="SSF56281">
    <property type="entry name" value="Metallo-hydrolase/oxidoreductase"/>
    <property type="match status" value="1"/>
</dbReference>
<evidence type="ECO:0000256" key="1">
    <source>
        <dbReference type="ARBA" id="ARBA00022833"/>
    </source>
</evidence>
<organism evidence="3 4">
    <name type="scientific">Alkalicoccus daliensis</name>
    <dbReference type="NCBI Taxonomy" id="745820"/>
    <lineage>
        <taxon>Bacteria</taxon>
        <taxon>Bacillati</taxon>
        <taxon>Bacillota</taxon>
        <taxon>Bacilli</taxon>
        <taxon>Bacillales</taxon>
        <taxon>Bacillaceae</taxon>
        <taxon>Alkalicoccus</taxon>
    </lineage>
</organism>
<dbReference type="Gene3D" id="3.60.15.10">
    <property type="entry name" value="Ribonuclease Z/Hydroxyacylglutathione hydrolase-like"/>
    <property type="match status" value="1"/>
</dbReference>
<evidence type="ECO:0000313" key="3">
    <source>
        <dbReference type="EMBL" id="SDN59638.1"/>
    </source>
</evidence>
<dbReference type="Proteomes" id="UP000198778">
    <property type="component" value="Unassembled WGS sequence"/>
</dbReference>
<dbReference type="EMBL" id="FNIL01000002">
    <property type="protein sequence ID" value="SDN59638.1"/>
    <property type="molecule type" value="Genomic_DNA"/>
</dbReference>
<evidence type="ECO:0000313" key="4">
    <source>
        <dbReference type="Proteomes" id="UP000198778"/>
    </source>
</evidence>
<reference evidence="4" key="1">
    <citation type="submission" date="2016-10" db="EMBL/GenBank/DDBJ databases">
        <authorList>
            <person name="Varghese N."/>
            <person name="Submissions S."/>
        </authorList>
    </citation>
    <scope>NUCLEOTIDE SEQUENCE [LARGE SCALE GENOMIC DNA]</scope>
    <source>
        <strain evidence="4">CGMCC 1.10369</strain>
    </source>
</reference>
<keyword evidence="4" id="KW-1185">Reference proteome</keyword>
<evidence type="ECO:0000259" key="2">
    <source>
        <dbReference type="SMART" id="SM00849"/>
    </source>
</evidence>
<dbReference type="RefSeq" id="WP_090841412.1">
    <property type="nucleotide sequence ID" value="NZ_FNIL01000002.1"/>
</dbReference>
<dbReference type="InterPro" id="IPR001279">
    <property type="entry name" value="Metallo-B-lactamas"/>
</dbReference>
<feature type="domain" description="Metallo-beta-lactamase" evidence="2">
    <location>
        <begin position="18"/>
        <end position="211"/>
    </location>
</feature>
<keyword evidence="1" id="KW-0862">Zinc</keyword>
<dbReference type="PANTHER" id="PTHR46018">
    <property type="entry name" value="ZINC PHOSPHODIESTERASE ELAC PROTEIN 1"/>
    <property type="match status" value="1"/>
</dbReference>
<dbReference type="InterPro" id="IPR036866">
    <property type="entry name" value="RibonucZ/Hydroxyglut_hydro"/>
</dbReference>
<name>A0A1H0CP45_9BACI</name>
<gene>
    <name evidence="3" type="ORF">SAMN04488053_102175</name>
</gene>
<dbReference type="CDD" id="cd07716">
    <property type="entry name" value="RNaseZ_short-form-like_MBL-fold"/>
    <property type="match status" value="1"/>
</dbReference>
<dbReference type="GO" id="GO:0042781">
    <property type="term" value="F:3'-tRNA processing endoribonuclease activity"/>
    <property type="evidence" value="ECO:0007669"/>
    <property type="project" value="TreeGrafter"/>
</dbReference>
<dbReference type="PANTHER" id="PTHR46018:SF4">
    <property type="entry name" value="METALLO-HYDROLASE YHFI-RELATED"/>
    <property type="match status" value="1"/>
</dbReference>
<accession>A0A1H0CP45</accession>
<dbReference type="SMART" id="SM00849">
    <property type="entry name" value="Lactamase_B"/>
    <property type="match status" value="1"/>
</dbReference>
<dbReference type="AlphaFoldDB" id="A0A1H0CP45"/>
<dbReference type="Pfam" id="PF12706">
    <property type="entry name" value="Lactamase_B_2"/>
    <property type="match status" value="1"/>
</dbReference>
<sequence length="245" mass="27421">MKLTVAGYWGGYPEKGSATSCYVVESGSETFLLDCGSGALAALPYITELTNINSMVISHRHHDHVADIGSFVYSRLVALALKKTSSQLQLYAPAEEEEFFRSFEKKQTCNIYTYEQPDTVQIGDTEITFLPTGHPVPCYAMRLIENNTKIVYTADAVFDEGLIPFCKDADLLIAECSFYGDQDAKEYGHMNSREAAEIAERAGVKELWLTHLPHFGEHTDLLKEAAEIFSGTIQLAHRELSWENY</sequence>
<dbReference type="OrthoDB" id="9794898at2"/>